<evidence type="ECO:0000313" key="2">
    <source>
        <dbReference type="Proteomes" id="UP000823674"/>
    </source>
</evidence>
<organism evidence="1 2">
    <name type="scientific">Brassica rapa subsp. trilocularis</name>
    <dbReference type="NCBI Taxonomy" id="1813537"/>
    <lineage>
        <taxon>Eukaryota</taxon>
        <taxon>Viridiplantae</taxon>
        <taxon>Streptophyta</taxon>
        <taxon>Embryophyta</taxon>
        <taxon>Tracheophyta</taxon>
        <taxon>Spermatophyta</taxon>
        <taxon>Magnoliopsida</taxon>
        <taxon>eudicotyledons</taxon>
        <taxon>Gunneridae</taxon>
        <taxon>Pentapetalae</taxon>
        <taxon>rosids</taxon>
        <taxon>malvids</taxon>
        <taxon>Brassicales</taxon>
        <taxon>Brassicaceae</taxon>
        <taxon>Brassiceae</taxon>
        <taxon>Brassica</taxon>
    </lineage>
</organism>
<evidence type="ECO:0008006" key="3">
    <source>
        <dbReference type="Google" id="ProtNLM"/>
    </source>
</evidence>
<proteinExistence type="predicted"/>
<comment type="caution">
    <text evidence="1">The sequence shown here is derived from an EMBL/GenBank/DDBJ whole genome shotgun (WGS) entry which is preliminary data.</text>
</comment>
<dbReference type="EMBL" id="JADBGQ010000003">
    <property type="protein sequence ID" value="KAG5406920.1"/>
    <property type="molecule type" value="Genomic_DNA"/>
</dbReference>
<accession>A0ABQ7N7P3</accession>
<reference evidence="1 2" key="1">
    <citation type="submission" date="2021-03" db="EMBL/GenBank/DDBJ databases">
        <authorList>
            <person name="King G.J."/>
            <person name="Bancroft I."/>
            <person name="Baten A."/>
            <person name="Bloomfield J."/>
            <person name="Borpatragohain P."/>
            <person name="He Z."/>
            <person name="Irish N."/>
            <person name="Irwin J."/>
            <person name="Liu K."/>
            <person name="Mauleon R.P."/>
            <person name="Moore J."/>
            <person name="Morris R."/>
            <person name="Ostergaard L."/>
            <person name="Wang B."/>
            <person name="Wells R."/>
        </authorList>
    </citation>
    <scope>NUCLEOTIDE SEQUENCE [LARGE SCALE GENOMIC DNA]</scope>
    <source>
        <strain evidence="1">R-o-18</strain>
        <tissue evidence="1">Leaf</tissue>
    </source>
</reference>
<dbReference type="Proteomes" id="UP000823674">
    <property type="component" value="Chromosome A03"/>
</dbReference>
<keyword evidence="2" id="KW-1185">Reference proteome</keyword>
<name>A0ABQ7N7P3_BRACM</name>
<protein>
    <recommendedName>
        <fullName evidence="3">Secreted protein</fullName>
    </recommendedName>
</protein>
<evidence type="ECO:0000313" key="1">
    <source>
        <dbReference type="EMBL" id="KAG5406920.1"/>
    </source>
</evidence>
<sequence>MLDMWAVLRFGFSRFAPGKFRSVAWGFCSGVSARRFLCCWQVGSSASLSSSSVSAFCEVVFVVERSPGFLPFPCLASRIGRGFALGSREVIDFFYRFVHGGPMAVWLSSFCDSMSATSSRMVGLSSMAFSNFRFGGCSLFVVVSHLLCPAVSASSEVASSQSFFVGHSSLSSSPAFSDEAQWRPELGSLPSGQDVDLKCRTLLFSIAGSGVRYGWCLFAACFVRIRCSGLQVVRVLDLCFPWRLVMFARPWLCWCLAAERIIGQANFYRVPTLDFTVASTSAASRLFRLGEASGLKFTYLLKMLSTIPFKNNRTLHGLLHEFLITAGSERTCSSPTSLTRITVLNKNKGFVWDS</sequence>
<gene>
    <name evidence="1" type="primary">A03g507150.1_BraROA</name>
    <name evidence="1" type="ORF">IGI04_013039</name>
</gene>